<dbReference type="GO" id="GO:0006508">
    <property type="term" value="P:proteolysis"/>
    <property type="evidence" value="ECO:0007669"/>
    <property type="project" value="UniProtKB-KW"/>
</dbReference>
<dbReference type="InterPro" id="IPR001563">
    <property type="entry name" value="Peptidase_S10"/>
</dbReference>
<dbReference type="HOGENOM" id="CLU_440163_0_0_1"/>
<name>R7RZK2_PUNST</name>
<keyword evidence="2 6" id="KW-0121">Carboxypeptidase</keyword>
<dbReference type="InterPro" id="IPR018202">
    <property type="entry name" value="Ser_caboxypep_ser_AS"/>
</dbReference>
<dbReference type="EC" id="3.4.16.-" evidence="6"/>
<keyword evidence="5" id="KW-0325">Glycoprotein</keyword>
<dbReference type="GeneID" id="18885765"/>
<dbReference type="PANTHER" id="PTHR11802">
    <property type="entry name" value="SERINE PROTEASE FAMILY S10 SERINE CARBOXYPEPTIDASE"/>
    <property type="match status" value="1"/>
</dbReference>
<comment type="similarity">
    <text evidence="1 6">Belongs to the peptidase S10 family.</text>
</comment>
<proteinExistence type="inferred from homology"/>
<evidence type="ECO:0000313" key="9">
    <source>
        <dbReference type="Proteomes" id="UP000054196"/>
    </source>
</evidence>
<evidence type="ECO:0000256" key="7">
    <source>
        <dbReference type="SAM" id="MobiDB-lite"/>
    </source>
</evidence>
<keyword evidence="9" id="KW-1185">Reference proteome</keyword>
<dbReference type="RefSeq" id="XP_007389202.1">
    <property type="nucleotide sequence ID" value="XM_007389140.1"/>
</dbReference>
<dbReference type="PRINTS" id="PR00724">
    <property type="entry name" value="CRBOXYPTASEC"/>
</dbReference>
<keyword evidence="4 6" id="KW-0378">Hydrolase</keyword>
<evidence type="ECO:0000256" key="4">
    <source>
        <dbReference type="ARBA" id="ARBA00022801"/>
    </source>
</evidence>
<dbReference type="SUPFAM" id="SSF53474">
    <property type="entry name" value="alpha/beta-Hydrolases"/>
    <property type="match status" value="1"/>
</dbReference>
<dbReference type="Gene3D" id="3.40.50.1820">
    <property type="entry name" value="alpha/beta hydrolase"/>
    <property type="match status" value="1"/>
</dbReference>
<evidence type="ECO:0000256" key="3">
    <source>
        <dbReference type="ARBA" id="ARBA00022670"/>
    </source>
</evidence>
<sequence>MDTNWSSPHHYPGKPNTTYGPDWQDYFLVKDSLPNITFPLGRSYAGSISTKTPGFKNNSAFFWGWEKTDGSIVSTNNTDEPWGMWLAGGPGFSSIAAMLLENMGPIQANATGFFKNPYSWTQFADWFWVDAPVGVGYSTVAQGGWATDEERVAADFLGFVDNLTKVFPGLKTRPFHLAGESYAGRFVPYIMKQYFSMPKDKRPINLAKIAVSNPGLQSANEFEFLPISHVVETYPQLIGYDTEVYDYVREQTHLCGFDLNLTYPQTGGKFDTIHPKIGAIGGKLSARSVPEEAPAAPYKHRSFVSELRERASTRDAELAGADVEKRVPKGFNATLTGKVNEWFGCDLRDLVLSYAINYTYPWNANFGEFDYLELPYSINPITTWIHPHHWMNNNVTRNAIHAPHNAIWRVTFDYAWGGIPGAPDISPPPMNFMDDLAANATENNVTIIWYSGNDDALTTHWSTEIVIQNTTFGGIQGFTVKPNTSWFDDEGEYAGVVRQERGWTYVLLAHAGHQTPVENPGKTFAFVRQFLIGNSTIGLVETKEDGSVYVHEATTPSGAAVPTLLPDGVLVGQKGIYDKGTTVTWPSATIEAWDHHLSTVLEAWAAATPTSIAATTEHHTTKTSSTHHASSTKTSSTHHASSTKASSTHATKTSTKTSSTHHTTTTSTSVTASSTKA</sequence>
<evidence type="ECO:0000256" key="1">
    <source>
        <dbReference type="ARBA" id="ARBA00009431"/>
    </source>
</evidence>
<organism evidence="8 9">
    <name type="scientific">Punctularia strigosozonata (strain HHB-11173)</name>
    <name type="common">White-rot fungus</name>
    <dbReference type="NCBI Taxonomy" id="741275"/>
    <lineage>
        <taxon>Eukaryota</taxon>
        <taxon>Fungi</taxon>
        <taxon>Dikarya</taxon>
        <taxon>Basidiomycota</taxon>
        <taxon>Agaricomycotina</taxon>
        <taxon>Agaricomycetes</taxon>
        <taxon>Corticiales</taxon>
        <taxon>Punctulariaceae</taxon>
        <taxon>Punctularia</taxon>
    </lineage>
</organism>
<protein>
    <recommendedName>
        <fullName evidence="6">Carboxypeptidase</fullName>
        <ecNumber evidence="6">3.4.16.-</ecNumber>
    </recommendedName>
</protein>
<reference evidence="9" key="1">
    <citation type="journal article" date="2012" name="Science">
        <title>The Paleozoic origin of enzymatic lignin decomposition reconstructed from 31 fungal genomes.</title>
        <authorList>
            <person name="Floudas D."/>
            <person name="Binder M."/>
            <person name="Riley R."/>
            <person name="Barry K."/>
            <person name="Blanchette R.A."/>
            <person name="Henrissat B."/>
            <person name="Martinez A.T."/>
            <person name="Otillar R."/>
            <person name="Spatafora J.W."/>
            <person name="Yadav J.S."/>
            <person name="Aerts A."/>
            <person name="Benoit I."/>
            <person name="Boyd A."/>
            <person name="Carlson A."/>
            <person name="Copeland A."/>
            <person name="Coutinho P.M."/>
            <person name="de Vries R.P."/>
            <person name="Ferreira P."/>
            <person name="Findley K."/>
            <person name="Foster B."/>
            <person name="Gaskell J."/>
            <person name="Glotzer D."/>
            <person name="Gorecki P."/>
            <person name="Heitman J."/>
            <person name="Hesse C."/>
            <person name="Hori C."/>
            <person name="Igarashi K."/>
            <person name="Jurgens J.A."/>
            <person name="Kallen N."/>
            <person name="Kersten P."/>
            <person name="Kohler A."/>
            <person name="Kuees U."/>
            <person name="Kumar T.K.A."/>
            <person name="Kuo A."/>
            <person name="LaButti K."/>
            <person name="Larrondo L.F."/>
            <person name="Lindquist E."/>
            <person name="Ling A."/>
            <person name="Lombard V."/>
            <person name="Lucas S."/>
            <person name="Lundell T."/>
            <person name="Martin R."/>
            <person name="McLaughlin D.J."/>
            <person name="Morgenstern I."/>
            <person name="Morin E."/>
            <person name="Murat C."/>
            <person name="Nagy L.G."/>
            <person name="Nolan M."/>
            <person name="Ohm R.A."/>
            <person name="Patyshakuliyeva A."/>
            <person name="Rokas A."/>
            <person name="Ruiz-Duenas F.J."/>
            <person name="Sabat G."/>
            <person name="Salamov A."/>
            <person name="Samejima M."/>
            <person name="Schmutz J."/>
            <person name="Slot J.C."/>
            <person name="St John F."/>
            <person name="Stenlid J."/>
            <person name="Sun H."/>
            <person name="Sun S."/>
            <person name="Syed K."/>
            <person name="Tsang A."/>
            <person name="Wiebenga A."/>
            <person name="Young D."/>
            <person name="Pisabarro A."/>
            <person name="Eastwood D.C."/>
            <person name="Martin F."/>
            <person name="Cullen D."/>
            <person name="Grigoriev I.V."/>
            <person name="Hibbett D.S."/>
        </authorList>
    </citation>
    <scope>NUCLEOTIDE SEQUENCE [LARGE SCALE GENOMIC DNA]</scope>
    <source>
        <strain evidence="9">HHB-11173 SS5</strain>
    </source>
</reference>
<gene>
    <name evidence="8" type="ORF">PUNSTDRAFT_77958</name>
</gene>
<dbReference type="AlphaFoldDB" id="R7RZK2"/>
<evidence type="ECO:0000256" key="6">
    <source>
        <dbReference type="RuleBase" id="RU361156"/>
    </source>
</evidence>
<evidence type="ECO:0000256" key="2">
    <source>
        <dbReference type="ARBA" id="ARBA00022645"/>
    </source>
</evidence>
<feature type="compositionally biased region" description="Low complexity" evidence="7">
    <location>
        <begin position="622"/>
        <end position="677"/>
    </location>
</feature>
<dbReference type="KEGG" id="psq:PUNSTDRAFT_77958"/>
<dbReference type="OrthoDB" id="443318at2759"/>
<dbReference type="EMBL" id="JH687561">
    <property type="protein sequence ID" value="EIN03545.1"/>
    <property type="molecule type" value="Genomic_DNA"/>
</dbReference>
<evidence type="ECO:0000313" key="8">
    <source>
        <dbReference type="EMBL" id="EIN03545.1"/>
    </source>
</evidence>
<dbReference type="InterPro" id="IPR029058">
    <property type="entry name" value="AB_hydrolase_fold"/>
</dbReference>
<dbReference type="Proteomes" id="UP000054196">
    <property type="component" value="Unassembled WGS sequence"/>
</dbReference>
<feature type="region of interest" description="Disordered" evidence="7">
    <location>
        <begin position="616"/>
        <end position="677"/>
    </location>
</feature>
<dbReference type="GO" id="GO:0004185">
    <property type="term" value="F:serine-type carboxypeptidase activity"/>
    <property type="evidence" value="ECO:0007669"/>
    <property type="project" value="UniProtKB-UniRule"/>
</dbReference>
<dbReference type="eggNOG" id="KOG1282">
    <property type="taxonomic scope" value="Eukaryota"/>
</dbReference>
<accession>R7RZK2</accession>
<dbReference type="PROSITE" id="PS00131">
    <property type="entry name" value="CARBOXYPEPT_SER_SER"/>
    <property type="match status" value="1"/>
</dbReference>
<keyword evidence="3 6" id="KW-0645">Protease</keyword>
<evidence type="ECO:0000256" key="5">
    <source>
        <dbReference type="ARBA" id="ARBA00023180"/>
    </source>
</evidence>
<dbReference type="PANTHER" id="PTHR11802:SF479">
    <property type="entry name" value="CARBOXYPEPTIDASE"/>
    <property type="match status" value="1"/>
</dbReference>
<dbReference type="Pfam" id="PF00450">
    <property type="entry name" value="Peptidase_S10"/>
    <property type="match status" value="2"/>
</dbReference>